<organism evidence="1 2">
    <name type="scientific">Thermoactinomyces mirandus</name>
    <dbReference type="NCBI Taxonomy" id="2756294"/>
    <lineage>
        <taxon>Bacteria</taxon>
        <taxon>Bacillati</taxon>
        <taxon>Bacillota</taxon>
        <taxon>Bacilli</taxon>
        <taxon>Bacillales</taxon>
        <taxon>Thermoactinomycetaceae</taxon>
        <taxon>Thermoactinomyces</taxon>
    </lineage>
</organism>
<evidence type="ECO:0008006" key="3">
    <source>
        <dbReference type="Google" id="ProtNLM"/>
    </source>
</evidence>
<proteinExistence type="predicted"/>
<dbReference type="EMBL" id="JACEOL010000007">
    <property type="protein sequence ID" value="MBA4601280.1"/>
    <property type="molecule type" value="Genomic_DNA"/>
</dbReference>
<protein>
    <recommendedName>
        <fullName evidence="3">SAF domain-containing protein</fullName>
    </recommendedName>
</protein>
<dbReference type="Proteomes" id="UP000538292">
    <property type="component" value="Unassembled WGS sequence"/>
</dbReference>
<keyword evidence="2" id="KW-1185">Reference proteome</keyword>
<name>A0A7W2AR74_9BACL</name>
<accession>A0A7W2AR74</accession>
<dbReference type="RefSeq" id="WP_181737582.1">
    <property type="nucleotide sequence ID" value="NZ_JACEOL010000007.1"/>
</dbReference>
<comment type="caution">
    <text evidence="1">The sequence shown here is derived from an EMBL/GenBank/DDBJ whole genome shotgun (WGS) entry which is preliminary data.</text>
</comment>
<gene>
    <name evidence="1" type="ORF">H2C83_02845</name>
</gene>
<evidence type="ECO:0000313" key="2">
    <source>
        <dbReference type="Proteomes" id="UP000538292"/>
    </source>
</evidence>
<sequence length="211" mass="23442">MQDAKRRAILFLVIALILSLVAGILFMQKVSAIDARLGNFEPVYVAKEGINAREELSPEDFEVVEIPKQYVQKSAVTDLNMIELEGRRYQIADLVSVVPLGEGEALTTNILKPRMELGSGDKRMVMIYRSDMVGFDDVFNYGDRVDIVYVDRNGKGHIYKYRGIPIVSLAKDDKSVTGLGLEMTLEQAADFVSLQNTAASIRILKAPNIAD</sequence>
<dbReference type="CDD" id="cd11614">
    <property type="entry name" value="SAF_CpaB_FlgA_like"/>
    <property type="match status" value="1"/>
</dbReference>
<evidence type="ECO:0000313" key="1">
    <source>
        <dbReference type="EMBL" id="MBA4601280.1"/>
    </source>
</evidence>
<reference evidence="1 2" key="1">
    <citation type="submission" date="2020-07" db="EMBL/GenBank/DDBJ databases">
        <title>Thermoactinomyces phylogeny.</title>
        <authorList>
            <person name="Dunlap C."/>
        </authorList>
    </citation>
    <scope>NUCLEOTIDE SEQUENCE [LARGE SCALE GENOMIC DNA]</scope>
    <source>
        <strain evidence="1 2">AMNI-1</strain>
    </source>
</reference>
<dbReference type="AlphaFoldDB" id="A0A7W2AR74"/>